<evidence type="ECO:0000313" key="3">
    <source>
        <dbReference type="Proteomes" id="UP000041254"/>
    </source>
</evidence>
<dbReference type="STRING" id="1169540.A0A0G4EQL9"/>
<dbReference type="InParanoid" id="A0A0G4EQL9"/>
<dbReference type="OrthoDB" id="269124at2759"/>
<dbReference type="SUPFAM" id="SSF48690">
    <property type="entry name" value="Epsilon subunit of mitochondrial F1F0-ATP synthase"/>
    <property type="match status" value="1"/>
</dbReference>
<dbReference type="CDD" id="cd12153">
    <property type="entry name" value="F1-ATPase_epsilon"/>
    <property type="match status" value="1"/>
</dbReference>
<dbReference type="GO" id="GO:0042776">
    <property type="term" value="P:proton motive force-driven mitochondrial ATP synthesis"/>
    <property type="evidence" value="ECO:0007669"/>
    <property type="project" value="TreeGrafter"/>
</dbReference>
<proteinExistence type="inferred from homology"/>
<dbReference type="InterPro" id="IPR006721">
    <property type="entry name" value="ATP_synth_F1_esu_mt"/>
</dbReference>
<dbReference type="PANTHER" id="PTHR12448">
    <property type="entry name" value="ATP SYNTHASE EPSILON CHAIN, MITOCHONDRIAL"/>
    <property type="match status" value="1"/>
</dbReference>
<comment type="similarity">
    <text evidence="1">Belongs to the eukaryotic ATPase epsilon family.</text>
</comment>
<dbReference type="InterPro" id="IPR036742">
    <property type="entry name" value="ATP_synth_F1_esu_sf_mt"/>
</dbReference>
<dbReference type="VEuPathDB" id="CryptoDB:Vbra_20673"/>
<dbReference type="GO" id="GO:0045259">
    <property type="term" value="C:proton-transporting ATP synthase complex"/>
    <property type="evidence" value="ECO:0007669"/>
    <property type="project" value="InterPro"/>
</dbReference>
<evidence type="ECO:0000256" key="1">
    <source>
        <dbReference type="ARBA" id="ARBA00009502"/>
    </source>
</evidence>
<dbReference type="Proteomes" id="UP000041254">
    <property type="component" value="Unassembled WGS sequence"/>
</dbReference>
<accession>A0A0G4EQL9</accession>
<dbReference type="OMA" id="YTNEMAV"/>
<gene>
    <name evidence="2" type="ORF">Vbra_20673</name>
</gene>
<organism evidence="2 3">
    <name type="scientific">Vitrella brassicaformis (strain CCMP3155)</name>
    <dbReference type="NCBI Taxonomy" id="1169540"/>
    <lineage>
        <taxon>Eukaryota</taxon>
        <taxon>Sar</taxon>
        <taxon>Alveolata</taxon>
        <taxon>Colpodellida</taxon>
        <taxon>Vitrellaceae</taxon>
        <taxon>Vitrella</taxon>
    </lineage>
</organism>
<dbReference type="EMBL" id="CDMY01000282">
    <property type="protein sequence ID" value="CEL99533.1"/>
    <property type="molecule type" value="Genomic_DNA"/>
</dbReference>
<keyword evidence="3" id="KW-1185">Reference proteome</keyword>
<dbReference type="FunCoup" id="A0A0G4EQL9">
    <property type="interactions" value="39"/>
</dbReference>
<reference evidence="2 3" key="1">
    <citation type="submission" date="2014-11" db="EMBL/GenBank/DDBJ databases">
        <authorList>
            <person name="Zhu J."/>
            <person name="Qi W."/>
            <person name="Song R."/>
        </authorList>
    </citation>
    <scope>NUCLEOTIDE SEQUENCE [LARGE SCALE GENOMIC DNA]</scope>
</reference>
<dbReference type="GO" id="GO:0046933">
    <property type="term" value="F:proton-transporting ATP synthase activity, rotational mechanism"/>
    <property type="evidence" value="ECO:0007669"/>
    <property type="project" value="InterPro"/>
</dbReference>
<dbReference type="Gene3D" id="1.10.1620.20">
    <property type="entry name" value="ATP synthase, F1 complex, epsilon subunit superfamily, mitochondrial"/>
    <property type="match status" value="1"/>
</dbReference>
<dbReference type="Pfam" id="PF04627">
    <property type="entry name" value="ATP-synt_Eps"/>
    <property type="match status" value="1"/>
</dbReference>
<dbReference type="GO" id="GO:0005743">
    <property type="term" value="C:mitochondrial inner membrane"/>
    <property type="evidence" value="ECO:0007669"/>
    <property type="project" value="InterPro"/>
</dbReference>
<name>A0A0G4EQL9_VITBC</name>
<dbReference type="AlphaFoldDB" id="A0A0G4EQL9"/>
<protein>
    <submittedName>
        <fullName evidence="2">Uncharacterized protein</fullName>
    </submittedName>
</protein>
<sequence>MWRNAKVSYIQYTTEMANILRQCLKEPYRSKALSRGQVHLKEAIWQGGVAQSKTTINDMKSAFGVQVEALVKK</sequence>
<dbReference type="PANTHER" id="PTHR12448:SF0">
    <property type="entry name" value="ATP SYNTHASE SUBUNIT EPSILON, MITOCHONDRIAL"/>
    <property type="match status" value="1"/>
</dbReference>
<evidence type="ECO:0000313" key="2">
    <source>
        <dbReference type="EMBL" id="CEL99533.1"/>
    </source>
</evidence>